<dbReference type="EMBL" id="UOEQ01000570">
    <property type="protein sequence ID" value="VAW24966.1"/>
    <property type="molecule type" value="Genomic_DNA"/>
</dbReference>
<sequence length="43" mass="4925">MSSAQISKFGLNPEFFLDERCEGSFWELFGRFLDKNLIAPVLA</sequence>
<reference evidence="1" key="1">
    <citation type="submission" date="2018-06" db="EMBL/GenBank/DDBJ databases">
        <authorList>
            <person name="Zhirakovskaya E."/>
        </authorList>
    </citation>
    <scope>NUCLEOTIDE SEQUENCE</scope>
</reference>
<protein>
    <submittedName>
        <fullName evidence="1">Uncharacterized protein</fullName>
    </submittedName>
</protein>
<accession>A0A3B0UYV7</accession>
<proteinExistence type="predicted"/>
<organism evidence="1">
    <name type="scientific">hydrothermal vent metagenome</name>
    <dbReference type="NCBI Taxonomy" id="652676"/>
    <lineage>
        <taxon>unclassified sequences</taxon>
        <taxon>metagenomes</taxon>
        <taxon>ecological metagenomes</taxon>
    </lineage>
</organism>
<dbReference type="AlphaFoldDB" id="A0A3B0UYV7"/>
<name>A0A3B0UYV7_9ZZZZ</name>
<evidence type="ECO:0000313" key="1">
    <source>
        <dbReference type="EMBL" id="VAW24966.1"/>
    </source>
</evidence>
<gene>
    <name evidence="1" type="ORF">MNBD_ALPHA11-243</name>
</gene>